<evidence type="ECO:0000256" key="14">
    <source>
        <dbReference type="PROSITE-ProRule" id="PRU00042"/>
    </source>
</evidence>
<protein>
    <recommendedName>
        <fullName evidence="13">Regulatory protein MIG1</fullName>
    </recommendedName>
</protein>
<dbReference type="SMART" id="SM00355">
    <property type="entry name" value="ZnF_C2H2"/>
    <property type="match status" value="2"/>
</dbReference>
<dbReference type="GO" id="GO:0000978">
    <property type="term" value="F:RNA polymerase II cis-regulatory region sequence-specific DNA binding"/>
    <property type="evidence" value="ECO:0007669"/>
    <property type="project" value="TreeGrafter"/>
</dbReference>
<proteinExistence type="inferred from homology"/>
<evidence type="ECO:0000256" key="12">
    <source>
        <dbReference type="ARBA" id="ARBA00056233"/>
    </source>
</evidence>
<keyword evidence="8" id="KW-0238">DNA-binding</keyword>
<keyword evidence="2" id="KW-0678">Repressor</keyword>
<evidence type="ECO:0000313" key="18">
    <source>
        <dbReference type="Proteomes" id="UP000307173"/>
    </source>
</evidence>
<keyword evidence="4" id="KW-0677">Repeat</keyword>
<organism evidence="17 18">
    <name type="scientific">Pichia inconspicua</name>
    <dbReference type="NCBI Taxonomy" id="52247"/>
    <lineage>
        <taxon>Eukaryota</taxon>
        <taxon>Fungi</taxon>
        <taxon>Dikarya</taxon>
        <taxon>Ascomycota</taxon>
        <taxon>Saccharomycotina</taxon>
        <taxon>Pichiomycetes</taxon>
        <taxon>Pichiales</taxon>
        <taxon>Pichiaceae</taxon>
        <taxon>Pichia</taxon>
    </lineage>
</organism>
<comment type="subcellular location">
    <subcellularLocation>
        <location evidence="1">Nucleus</location>
    </subcellularLocation>
</comment>
<evidence type="ECO:0000256" key="15">
    <source>
        <dbReference type="SAM" id="MobiDB-lite"/>
    </source>
</evidence>
<dbReference type="InterPro" id="IPR036236">
    <property type="entry name" value="Znf_C2H2_sf"/>
</dbReference>
<evidence type="ECO:0000256" key="9">
    <source>
        <dbReference type="ARBA" id="ARBA00023163"/>
    </source>
</evidence>
<comment type="similarity">
    <text evidence="11">Belongs to the creA/MIG C2H2-type zinc-finger protein family.</text>
</comment>
<evidence type="ECO:0000256" key="10">
    <source>
        <dbReference type="ARBA" id="ARBA00023242"/>
    </source>
</evidence>
<keyword evidence="7" id="KW-0805">Transcription regulation</keyword>
<dbReference type="GO" id="GO:0000433">
    <property type="term" value="P:carbon catabolite repression of transcription from RNA polymerase II promoter by glucose"/>
    <property type="evidence" value="ECO:0007669"/>
    <property type="project" value="TreeGrafter"/>
</dbReference>
<dbReference type="Pfam" id="PF00096">
    <property type="entry name" value="zf-C2H2"/>
    <property type="match status" value="2"/>
</dbReference>
<evidence type="ECO:0000313" key="17">
    <source>
        <dbReference type="EMBL" id="TID29976.1"/>
    </source>
</evidence>
<dbReference type="SUPFAM" id="SSF57667">
    <property type="entry name" value="beta-beta-alpha zinc fingers"/>
    <property type="match status" value="1"/>
</dbReference>
<dbReference type="InterPro" id="IPR051007">
    <property type="entry name" value="creA/MIG_C2H2-ZnF"/>
</dbReference>
<dbReference type="Gene3D" id="3.30.160.60">
    <property type="entry name" value="Classic Zinc Finger"/>
    <property type="match status" value="2"/>
</dbReference>
<feature type="domain" description="C2H2-type" evidence="16">
    <location>
        <begin position="55"/>
        <end position="84"/>
    </location>
</feature>
<evidence type="ECO:0000259" key="16">
    <source>
        <dbReference type="PROSITE" id="PS50157"/>
    </source>
</evidence>
<dbReference type="FunFam" id="3.30.160.60:FF:000152">
    <property type="entry name" value="DNA-binding protein creA"/>
    <property type="match status" value="1"/>
</dbReference>
<evidence type="ECO:0000256" key="5">
    <source>
        <dbReference type="ARBA" id="ARBA00022771"/>
    </source>
</evidence>
<dbReference type="PANTHER" id="PTHR47428">
    <property type="entry name" value="REGULATORY PROTEIN MIG1-RELATED"/>
    <property type="match status" value="1"/>
</dbReference>
<feature type="compositionally biased region" description="Polar residues" evidence="15">
    <location>
        <begin position="1"/>
        <end position="10"/>
    </location>
</feature>
<gene>
    <name evidence="17" type="ORF">CANINC_001487</name>
</gene>
<dbReference type="PROSITE" id="PS50157">
    <property type="entry name" value="ZINC_FINGER_C2H2_2"/>
    <property type="match status" value="2"/>
</dbReference>
<feature type="compositionally biased region" description="Low complexity" evidence="15">
    <location>
        <begin position="181"/>
        <end position="200"/>
    </location>
</feature>
<evidence type="ECO:0000256" key="3">
    <source>
        <dbReference type="ARBA" id="ARBA00022723"/>
    </source>
</evidence>
<evidence type="ECO:0000256" key="4">
    <source>
        <dbReference type="ARBA" id="ARBA00022737"/>
    </source>
</evidence>
<evidence type="ECO:0000256" key="8">
    <source>
        <dbReference type="ARBA" id="ARBA00023125"/>
    </source>
</evidence>
<dbReference type="GO" id="GO:0005737">
    <property type="term" value="C:cytoplasm"/>
    <property type="evidence" value="ECO:0007669"/>
    <property type="project" value="TreeGrafter"/>
</dbReference>
<sequence>MQQQPLSLPTEQARLPIQPFSDSPRPFKCTICDKSFHRLEHQTRHIRTHTGEKPHACTFDGCSKRFSRSDELTRHLRIHTNPTPRKKRKPRKTKLQMQAERERLKQEQEIKDDGLIQVQPQNQIQSPSQLSTQSQPLISINNLLNKQDDTRIEPLSYSLRIPSNTQILPVPPTLAINGIPSSSTATTTSSNTNTLNKSYSSSTNSLVSLGSLSAGSLGKSSSTTTLSSFTQPNNTISNSNKPLFPFTMLTNTSFNSHSSFNSYTSSTPYSRLGSSSTLSLSTMLNDQPPRKKSRPNSPNLQPKITFTLNSPQSTPIQSPNLRPTSSSRIALPPIRYVLGLDDSGINAHHQGNPNFYSSHMETDESLKSILNRSLSHDNLNYRR</sequence>
<dbReference type="GO" id="GO:0005634">
    <property type="term" value="C:nucleus"/>
    <property type="evidence" value="ECO:0007669"/>
    <property type="project" value="UniProtKB-SubCell"/>
</dbReference>
<accession>A0A4T0X3M7</accession>
<feature type="region of interest" description="Disordered" evidence="15">
    <location>
        <begin position="179"/>
        <end position="200"/>
    </location>
</feature>
<dbReference type="PANTHER" id="PTHR47428:SF1">
    <property type="entry name" value="REGULATORY PROTEIN MIG1-RELATED"/>
    <property type="match status" value="1"/>
</dbReference>
<keyword evidence="5 14" id="KW-0863">Zinc-finger</keyword>
<evidence type="ECO:0000256" key="2">
    <source>
        <dbReference type="ARBA" id="ARBA00022491"/>
    </source>
</evidence>
<feature type="region of interest" description="Disordered" evidence="15">
    <location>
        <begin position="1"/>
        <end position="20"/>
    </location>
</feature>
<dbReference type="EMBL" id="SELW01000220">
    <property type="protein sequence ID" value="TID29976.1"/>
    <property type="molecule type" value="Genomic_DNA"/>
</dbReference>
<dbReference type="OrthoDB" id="654211at2759"/>
<evidence type="ECO:0000256" key="11">
    <source>
        <dbReference type="ARBA" id="ARBA00038023"/>
    </source>
</evidence>
<keyword evidence="6" id="KW-0862">Zinc</keyword>
<evidence type="ECO:0000256" key="13">
    <source>
        <dbReference type="ARBA" id="ARBA00068528"/>
    </source>
</evidence>
<dbReference type="Proteomes" id="UP000307173">
    <property type="component" value="Unassembled WGS sequence"/>
</dbReference>
<dbReference type="STRING" id="52247.A0A4T0X3M7"/>
<feature type="domain" description="C2H2-type" evidence="16">
    <location>
        <begin position="27"/>
        <end position="54"/>
    </location>
</feature>
<dbReference type="AlphaFoldDB" id="A0A4T0X3M7"/>
<name>A0A4T0X3M7_9ASCO</name>
<keyword evidence="3" id="KW-0479">Metal-binding</keyword>
<evidence type="ECO:0000256" key="6">
    <source>
        <dbReference type="ARBA" id="ARBA00022833"/>
    </source>
</evidence>
<comment type="caution">
    <text evidence="17">The sequence shown here is derived from an EMBL/GenBank/DDBJ whole genome shotgun (WGS) entry which is preliminary data.</text>
</comment>
<evidence type="ECO:0000256" key="1">
    <source>
        <dbReference type="ARBA" id="ARBA00004123"/>
    </source>
</evidence>
<keyword evidence="18" id="KW-1185">Reference proteome</keyword>
<dbReference type="PROSITE" id="PS00028">
    <property type="entry name" value="ZINC_FINGER_C2H2_1"/>
    <property type="match status" value="2"/>
</dbReference>
<dbReference type="FunFam" id="3.30.160.60:FF:000089">
    <property type="entry name" value="DNA-binding protein creA"/>
    <property type="match status" value="1"/>
</dbReference>
<comment type="function">
    <text evidence="12">Involved in glucose repression of glucose metabolism genes.</text>
</comment>
<evidence type="ECO:0000256" key="7">
    <source>
        <dbReference type="ARBA" id="ARBA00023015"/>
    </source>
</evidence>
<feature type="region of interest" description="Disordered" evidence="15">
    <location>
        <begin position="274"/>
        <end position="327"/>
    </location>
</feature>
<dbReference type="GO" id="GO:0008270">
    <property type="term" value="F:zinc ion binding"/>
    <property type="evidence" value="ECO:0007669"/>
    <property type="project" value="UniProtKB-KW"/>
</dbReference>
<feature type="compositionally biased region" description="Polar residues" evidence="15">
    <location>
        <begin position="295"/>
        <end position="327"/>
    </location>
</feature>
<reference evidence="17 18" key="1">
    <citation type="journal article" date="2019" name="Front. Genet.">
        <title>Whole-Genome Sequencing of the Opportunistic Yeast Pathogen Candida inconspicua Uncovers Its Hybrid Origin.</title>
        <authorList>
            <person name="Mixao V."/>
            <person name="Hansen A.P."/>
            <person name="Saus E."/>
            <person name="Boekhout T."/>
            <person name="Lass-Florl C."/>
            <person name="Gabaldon T."/>
        </authorList>
    </citation>
    <scope>NUCLEOTIDE SEQUENCE [LARGE SCALE GENOMIC DNA]</scope>
    <source>
        <strain evidence="17 18">CBS 180</strain>
    </source>
</reference>
<keyword evidence="9" id="KW-0804">Transcription</keyword>
<dbReference type="InterPro" id="IPR013087">
    <property type="entry name" value="Znf_C2H2_type"/>
</dbReference>
<keyword evidence="10" id="KW-0539">Nucleus</keyword>